<evidence type="ECO:0000256" key="5">
    <source>
        <dbReference type="ARBA" id="ARBA00022617"/>
    </source>
</evidence>
<keyword evidence="10" id="KW-0408">Iron</keyword>
<keyword evidence="11" id="KW-0503">Monooxygenase</keyword>
<keyword evidence="12" id="KW-0472">Membrane</keyword>
<comment type="pathway">
    <text evidence="3">Secondary metabolite biosynthesis; terpenoid biosynthesis.</text>
</comment>
<keyword evidence="7" id="KW-0479">Metal-binding</keyword>
<dbReference type="Proteomes" id="UP001219525">
    <property type="component" value="Unassembled WGS sequence"/>
</dbReference>
<keyword evidence="14" id="KW-1185">Reference proteome</keyword>
<dbReference type="GO" id="GO:0016705">
    <property type="term" value="F:oxidoreductase activity, acting on paired donors, with incorporation or reduction of molecular oxygen"/>
    <property type="evidence" value="ECO:0007669"/>
    <property type="project" value="InterPro"/>
</dbReference>
<evidence type="ECO:0000256" key="1">
    <source>
        <dbReference type="ARBA" id="ARBA00001971"/>
    </source>
</evidence>
<evidence type="ECO:0000256" key="6">
    <source>
        <dbReference type="ARBA" id="ARBA00022692"/>
    </source>
</evidence>
<comment type="subcellular location">
    <subcellularLocation>
        <location evidence="2">Membrane</location>
    </subcellularLocation>
</comment>
<dbReference type="GO" id="GO:0004497">
    <property type="term" value="F:monooxygenase activity"/>
    <property type="evidence" value="ECO:0007669"/>
    <property type="project" value="UniProtKB-KW"/>
</dbReference>
<dbReference type="Pfam" id="PF00067">
    <property type="entry name" value="p450"/>
    <property type="match status" value="1"/>
</dbReference>
<evidence type="ECO:0000256" key="10">
    <source>
        <dbReference type="ARBA" id="ARBA00023004"/>
    </source>
</evidence>
<dbReference type="InterPro" id="IPR050121">
    <property type="entry name" value="Cytochrome_P450_monoxygenase"/>
</dbReference>
<dbReference type="EMBL" id="JARJCW010000009">
    <property type="protein sequence ID" value="KAJ7220841.1"/>
    <property type="molecule type" value="Genomic_DNA"/>
</dbReference>
<evidence type="ECO:0000256" key="4">
    <source>
        <dbReference type="ARBA" id="ARBA00010617"/>
    </source>
</evidence>
<dbReference type="SUPFAM" id="SSF48264">
    <property type="entry name" value="Cytochrome P450"/>
    <property type="match status" value="1"/>
</dbReference>
<accession>A0AAD6YK31</accession>
<dbReference type="GO" id="GO:0020037">
    <property type="term" value="F:heme binding"/>
    <property type="evidence" value="ECO:0007669"/>
    <property type="project" value="InterPro"/>
</dbReference>
<comment type="similarity">
    <text evidence="4">Belongs to the cytochrome P450 family.</text>
</comment>
<evidence type="ECO:0000256" key="8">
    <source>
        <dbReference type="ARBA" id="ARBA00022989"/>
    </source>
</evidence>
<name>A0AAD6YK31_9AGAR</name>
<evidence type="ECO:0000256" key="9">
    <source>
        <dbReference type="ARBA" id="ARBA00023002"/>
    </source>
</evidence>
<proteinExistence type="inferred from homology"/>
<keyword evidence="8" id="KW-1133">Transmembrane helix</keyword>
<evidence type="ECO:0000256" key="12">
    <source>
        <dbReference type="ARBA" id="ARBA00023136"/>
    </source>
</evidence>
<dbReference type="GO" id="GO:0016020">
    <property type="term" value="C:membrane"/>
    <property type="evidence" value="ECO:0007669"/>
    <property type="project" value="UniProtKB-SubCell"/>
</dbReference>
<keyword evidence="6" id="KW-0812">Transmembrane</keyword>
<keyword evidence="9" id="KW-0560">Oxidoreductase</keyword>
<evidence type="ECO:0000256" key="2">
    <source>
        <dbReference type="ARBA" id="ARBA00004370"/>
    </source>
</evidence>
<organism evidence="13 14">
    <name type="scientific">Mycena pura</name>
    <dbReference type="NCBI Taxonomy" id="153505"/>
    <lineage>
        <taxon>Eukaryota</taxon>
        <taxon>Fungi</taxon>
        <taxon>Dikarya</taxon>
        <taxon>Basidiomycota</taxon>
        <taxon>Agaricomycotina</taxon>
        <taxon>Agaricomycetes</taxon>
        <taxon>Agaricomycetidae</taxon>
        <taxon>Agaricales</taxon>
        <taxon>Marasmiineae</taxon>
        <taxon>Mycenaceae</taxon>
        <taxon>Mycena</taxon>
    </lineage>
</organism>
<dbReference type="GO" id="GO:0005506">
    <property type="term" value="F:iron ion binding"/>
    <property type="evidence" value="ECO:0007669"/>
    <property type="project" value="InterPro"/>
</dbReference>
<evidence type="ECO:0000256" key="11">
    <source>
        <dbReference type="ARBA" id="ARBA00023033"/>
    </source>
</evidence>
<evidence type="ECO:0000256" key="3">
    <source>
        <dbReference type="ARBA" id="ARBA00004721"/>
    </source>
</evidence>
<reference evidence="13" key="1">
    <citation type="submission" date="2023-03" db="EMBL/GenBank/DDBJ databases">
        <title>Massive genome expansion in bonnet fungi (Mycena s.s.) driven by repeated elements and novel gene families across ecological guilds.</title>
        <authorList>
            <consortium name="Lawrence Berkeley National Laboratory"/>
            <person name="Harder C.B."/>
            <person name="Miyauchi S."/>
            <person name="Viragh M."/>
            <person name="Kuo A."/>
            <person name="Thoen E."/>
            <person name="Andreopoulos B."/>
            <person name="Lu D."/>
            <person name="Skrede I."/>
            <person name="Drula E."/>
            <person name="Henrissat B."/>
            <person name="Morin E."/>
            <person name="Kohler A."/>
            <person name="Barry K."/>
            <person name="LaButti K."/>
            <person name="Morin E."/>
            <person name="Salamov A."/>
            <person name="Lipzen A."/>
            <person name="Mereny Z."/>
            <person name="Hegedus B."/>
            <person name="Baldrian P."/>
            <person name="Stursova M."/>
            <person name="Weitz H."/>
            <person name="Taylor A."/>
            <person name="Grigoriev I.V."/>
            <person name="Nagy L.G."/>
            <person name="Martin F."/>
            <person name="Kauserud H."/>
        </authorList>
    </citation>
    <scope>NUCLEOTIDE SEQUENCE</scope>
    <source>
        <strain evidence="13">9144</strain>
    </source>
</reference>
<evidence type="ECO:0000313" key="14">
    <source>
        <dbReference type="Proteomes" id="UP001219525"/>
    </source>
</evidence>
<comment type="caution">
    <text evidence="13">The sequence shown here is derived from an EMBL/GenBank/DDBJ whole genome shotgun (WGS) entry which is preliminary data.</text>
</comment>
<evidence type="ECO:0000313" key="13">
    <source>
        <dbReference type="EMBL" id="KAJ7220841.1"/>
    </source>
</evidence>
<keyword evidence="5" id="KW-0349">Heme</keyword>
<dbReference type="PANTHER" id="PTHR24305">
    <property type="entry name" value="CYTOCHROME P450"/>
    <property type="match status" value="1"/>
</dbReference>
<sequence>MQDIPMSVEFVAACLLALAIISWVARILSPAQKLSNCIPGPKSPSWTYGNLIDLLLTKEYGEHEFKWQETYGPVYSIKACFGESRLMISDPLTAKFILHNHLFAHGASQQKAVNSLFGSGNIFLARGDYHRHLRSILNPSFSSQSVRRMLPMFKDIGAKLVDRWESLGYPGTTVDITQTLHDASLDLISEAIFEHPFNSLTGQSDMASIQRTLIDTVSSVSKFSQLVDACLPYIPDFIFNFSLRLPIPAIRVLQEYRKATNELGRQLIQQTPSRDASSEKDETFIGLLNKTNAAATTMTDEKVGVHIRTILMAGDDTTILYRLAKAPAFQQALREEIQLAGANGGDNIEYDNMPLLNALINETLRLYPALPFAERVAEQDCVLPLSRPITTTTGIQITEMPIQKGQATYVAIASYNRLTSLWGPDAGEFRPSRWLEEQPCKGSAIGPHASLLSFLAGPAVLLEMQVLVTEIVPKFVLTLPPDDSAKPCFGLTLVPRTADGVQQIPIHIEHVA</sequence>
<evidence type="ECO:0000256" key="7">
    <source>
        <dbReference type="ARBA" id="ARBA00022723"/>
    </source>
</evidence>
<dbReference type="AlphaFoldDB" id="A0AAD6YK31"/>
<dbReference type="Gene3D" id="1.10.630.10">
    <property type="entry name" value="Cytochrome P450"/>
    <property type="match status" value="1"/>
</dbReference>
<gene>
    <name evidence="13" type="ORF">GGX14DRAFT_432261</name>
</gene>
<protein>
    <submittedName>
        <fullName evidence="13">Cytochrome P450</fullName>
    </submittedName>
</protein>
<dbReference type="InterPro" id="IPR036396">
    <property type="entry name" value="Cyt_P450_sf"/>
</dbReference>
<dbReference type="PANTHER" id="PTHR24305:SF166">
    <property type="entry name" value="CYTOCHROME P450 12A4, MITOCHONDRIAL-RELATED"/>
    <property type="match status" value="1"/>
</dbReference>
<comment type="cofactor">
    <cofactor evidence="1">
        <name>heme</name>
        <dbReference type="ChEBI" id="CHEBI:30413"/>
    </cofactor>
</comment>
<dbReference type="InterPro" id="IPR001128">
    <property type="entry name" value="Cyt_P450"/>
</dbReference>